<comment type="similarity">
    <text evidence="2">Belongs to the CLASP family.</text>
</comment>
<feature type="domain" description="TOG" evidence="10">
    <location>
        <begin position="76"/>
        <end position="310"/>
    </location>
</feature>
<dbReference type="InterPro" id="IPR024395">
    <property type="entry name" value="CLASP_N_dom"/>
</dbReference>
<dbReference type="SUPFAM" id="SSF48371">
    <property type="entry name" value="ARM repeat"/>
    <property type="match status" value="1"/>
</dbReference>
<evidence type="ECO:0000256" key="7">
    <source>
        <dbReference type="ARBA" id="ARBA00024889"/>
    </source>
</evidence>
<dbReference type="GO" id="GO:0008017">
    <property type="term" value="F:microtubule binding"/>
    <property type="evidence" value="ECO:0007669"/>
    <property type="project" value="TreeGrafter"/>
</dbReference>
<dbReference type="GO" id="GO:1990023">
    <property type="term" value="C:mitotic spindle midzone"/>
    <property type="evidence" value="ECO:0007669"/>
    <property type="project" value="TreeGrafter"/>
</dbReference>
<comment type="subunit">
    <text evidence="3">Interacts with microtubules.</text>
</comment>
<keyword evidence="6" id="KW-0498">Mitosis</keyword>
<feature type="compositionally biased region" description="Polar residues" evidence="8">
    <location>
        <begin position="804"/>
        <end position="815"/>
    </location>
</feature>
<dbReference type="InterPro" id="IPR011989">
    <property type="entry name" value="ARM-like"/>
</dbReference>
<evidence type="ECO:0000259" key="10">
    <source>
        <dbReference type="SMART" id="SM01349"/>
    </source>
</evidence>
<feature type="compositionally biased region" description="Low complexity" evidence="8">
    <location>
        <begin position="839"/>
        <end position="856"/>
    </location>
</feature>
<dbReference type="GO" id="GO:0005881">
    <property type="term" value="C:cytoplasmic microtubule"/>
    <property type="evidence" value="ECO:0007669"/>
    <property type="project" value="TreeGrafter"/>
</dbReference>
<comment type="subcellular location">
    <subcellularLocation>
        <location evidence="1">Cytoplasm</location>
        <location evidence="1">Cytoskeleton</location>
        <location evidence="1">Spindle</location>
    </subcellularLocation>
</comment>
<comment type="function">
    <text evidence="7">Microtubule binding protein that promotes the stabilization of dynamic microtubules. Required for mitotic spindle formation.</text>
</comment>
<feature type="compositionally biased region" description="Basic and acidic residues" evidence="8">
    <location>
        <begin position="389"/>
        <end position="398"/>
    </location>
</feature>
<feature type="compositionally biased region" description="Low complexity" evidence="8">
    <location>
        <begin position="721"/>
        <end position="730"/>
    </location>
</feature>
<dbReference type="STRING" id="1403190.A0A0F0IGF3"/>
<dbReference type="InterPro" id="IPR016024">
    <property type="entry name" value="ARM-type_fold"/>
</dbReference>
<protein>
    <submittedName>
        <fullName evidence="11">CLASP N terminal</fullName>
    </submittedName>
</protein>
<reference evidence="11 12" key="1">
    <citation type="submission" date="2015-02" db="EMBL/GenBank/DDBJ databases">
        <title>Draft genome sequence of Aspergillus parasiticus SU-1.</title>
        <authorList>
            <person name="Yu J."/>
            <person name="Fedorova N."/>
            <person name="Yin Y."/>
            <person name="Losada L."/>
            <person name="Zafar N."/>
            <person name="Taujale R."/>
            <person name="Ehrlich K.C."/>
            <person name="Bhatnagar D."/>
            <person name="Cleveland T.E."/>
            <person name="Bennett J.W."/>
            <person name="Nierman W.C."/>
        </authorList>
    </citation>
    <scope>NUCLEOTIDE SEQUENCE [LARGE SCALE GENOMIC DNA]</scope>
    <source>
        <strain evidence="12">ATCC 56775 / NRRL 5862 / SRRC 143 / SU-1</strain>
    </source>
</reference>
<keyword evidence="4" id="KW-0132">Cell division</keyword>
<evidence type="ECO:0000256" key="6">
    <source>
        <dbReference type="ARBA" id="ARBA00022776"/>
    </source>
</evidence>
<evidence type="ECO:0000313" key="11">
    <source>
        <dbReference type="EMBL" id="KJK66251.1"/>
    </source>
</evidence>
<evidence type="ECO:0000256" key="1">
    <source>
        <dbReference type="ARBA" id="ARBA00004186"/>
    </source>
</evidence>
<dbReference type="GO" id="GO:0005876">
    <property type="term" value="C:spindle microtubule"/>
    <property type="evidence" value="ECO:0007669"/>
    <property type="project" value="TreeGrafter"/>
</dbReference>
<organism evidence="11 12">
    <name type="scientific">Aspergillus parasiticus (strain ATCC 56775 / NRRL 5862 / SRRC 143 / SU-1)</name>
    <dbReference type="NCBI Taxonomy" id="1403190"/>
    <lineage>
        <taxon>Eukaryota</taxon>
        <taxon>Fungi</taxon>
        <taxon>Dikarya</taxon>
        <taxon>Ascomycota</taxon>
        <taxon>Pezizomycotina</taxon>
        <taxon>Eurotiomycetes</taxon>
        <taxon>Eurotiomycetidae</taxon>
        <taxon>Eurotiales</taxon>
        <taxon>Aspergillaceae</taxon>
        <taxon>Aspergillus</taxon>
        <taxon>Aspergillus subgen. Circumdati</taxon>
    </lineage>
</organism>
<comment type="caution">
    <text evidence="11">The sequence shown here is derived from an EMBL/GenBank/DDBJ whole genome shotgun (WGS) entry which is preliminary data.</text>
</comment>
<evidence type="ECO:0000256" key="9">
    <source>
        <dbReference type="SAM" id="Phobius"/>
    </source>
</evidence>
<dbReference type="GO" id="GO:0005815">
    <property type="term" value="C:microtubule organizing center"/>
    <property type="evidence" value="ECO:0007669"/>
    <property type="project" value="TreeGrafter"/>
</dbReference>
<keyword evidence="9" id="KW-0472">Membrane</keyword>
<evidence type="ECO:0000256" key="2">
    <source>
        <dbReference type="ARBA" id="ARBA00009549"/>
    </source>
</evidence>
<evidence type="ECO:0000256" key="5">
    <source>
        <dbReference type="ARBA" id="ARBA00022701"/>
    </source>
</evidence>
<feature type="transmembrane region" description="Helical" evidence="9">
    <location>
        <begin position="6"/>
        <end position="25"/>
    </location>
</feature>
<dbReference type="OrthoDB" id="46159at2759"/>
<evidence type="ECO:0000313" key="12">
    <source>
        <dbReference type="Proteomes" id="UP000033540"/>
    </source>
</evidence>
<dbReference type="PANTHER" id="PTHR21567">
    <property type="entry name" value="CLASP"/>
    <property type="match status" value="1"/>
</dbReference>
<name>A0A0F0IGF3_ASPPU</name>
<dbReference type="GO" id="GO:0051301">
    <property type="term" value="P:cell division"/>
    <property type="evidence" value="ECO:0007669"/>
    <property type="project" value="UniProtKB-KW"/>
</dbReference>
<feature type="region of interest" description="Disordered" evidence="8">
    <location>
        <begin position="684"/>
        <end position="1046"/>
    </location>
</feature>
<keyword evidence="9" id="KW-1133">Transmembrane helix</keyword>
<keyword evidence="9" id="KW-0812">Transmembrane</keyword>
<dbReference type="InterPro" id="IPR034085">
    <property type="entry name" value="TOG"/>
</dbReference>
<keyword evidence="6" id="KW-0131">Cell cycle</keyword>
<dbReference type="Proteomes" id="UP000033540">
    <property type="component" value="Unassembled WGS sequence"/>
</dbReference>
<accession>A0A0F0IGF3</accession>
<feature type="region of interest" description="Disordered" evidence="8">
    <location>
        <begin position="310"/>
        <end position="419"/>
    </location>
</feature>
<feature type="compositionally biased region" description="Basic and acidic residues" evidence="8">
    <location>
        <begin position="310"/>
        <end position="321"/>
    </location>
</feature>
<dbReference type="Pfam" id="PF12348">
    <property type="entry name" value="CLASP_N"/>
    <property type="match status" value="2"/>
</dbReference>
<dbReference type="GO" id="GO:0090307">
    <property type="term" value="P:mitotic spindle assembly"/>
    <property type="evidence" value="ECO:0007669"/>
    <property type="project" value="TreeGrafter"/>
</dbReference>
<feature type="compositionally biased region" description="Basic and acidic residues" evidence="8">
    <location>
        <begin position="894"/>
        <end position="933"/>
    </location>
</feature>
<evidence type="ECO:0000256" key="4">
    <source>
        <dbReference type="ARBA" id="ARBA00022618"/>
    </source>
</evidence>
<dbReference type="SMART" id="SM01349">
    <property type="entry name" value="TOG"/>
    <property type="match status" value="2"/>
</dbReference>
<feature type="compositionally biased region" description="Basic and acidic residues" evidence="8">
    <location>
        <begin position="1023"/>
        <end position="1035"/>
    </location>
</feature>
<proteinExistence type="inferred from homology"/>
<keyword evidence="5" id="KW-0493">Microtubule</keyword>
<dbReference type="PANTHER" id="PTHR21567:SF9">
    <property type="entry name" value="CLIP-ASSOCIATING PROTEIN"/>
    <property type="match status" value="1"/>
</dbReference>
<feature type="domain" description="TOG" evidence="10">
    <location>
        <begin position="413"/>
        <end position="657"/>
    </location>
</feature>
<dbReference type="EMBL" id="JZEE01000313">
    <property type="protein sequence ID" value="KJK66251.1"/>
    <property type="molecule type" value="Genomic_DNA"/>
</dbReference>
<evidence type="ECO:0000256" key="8">
    <source>
        <dbReference type="SAM" id="MobiDB-lite"/>
    </source>
</evidence>
<gene>
    <name evidence="11" type="ORF">P875_00021619</name>
</gene>
<evidence type="ECO:0000256" key="3">
    <source>
        <dbReference type="ARBA" id="ARBA00011375"/>
    </source>
</evidence>
<dbReference type="GO" id="GO:0060172">
    <property type="term" value="P:astral microtubule depolymerization"/>
    <property type="evidence" value="ECO:0007669"/>
    <property type="project" value="TreeGrafter"/>
</dbReference>
<sequence length="1324" mass="147995">MGLYSLTYFVTEFAFCLWVLNLYFASPLYFSIQLGCQPVSTFEFILILYVKTIRRLLTYSDVVLLYVIRVVCRIEHFLAPNMEGKATELLAVLKNNNLAIDVKVSHLLSIKSDIKQKNVPDNAVHLIFESLRLAITSHHAPLYAAGFSTFGHFLKRLFIQDQAHIVSAYARHFCPVLLERLGDHKERVRAQAAQIFTDLWPAASADVEHYVLEVALTGKNPKAKETSLIWLSNMSRNHGLLFRSYVPSVVSCLEDADSFVRHTAKSTVVELFQGAPARAKADLTKEMTAQNVRQSIVNAVYANIGLEDHSSTARPRSRVEPRYTPCAESHPLRSASRAEVVHQQPAAVVSSAPLRPSKEATPMVEPEQIKSRPGSSKSDKGRTTAAAPEAEKASHMEPARPSSQDGEAPQPLHAETSKQVEDLFRVLSPAFEGRESEDNWKHREKYIISLRRLTYGNAPHDFPQPFFAGIKTNLDGIFKAVNSLRTTLSTNGCLLIQDLAKVGGSRMDPMVEVIMQNLIKLCGGMKKISAQNGNVSVNDVLANVTYTPRLLQHVTSACQDKNAQLRLSAAGWLKTLLNKQSHHKSSLEHGGGLALLEKSLKRGLTDANPGIREAMRGAFWTFHRMWPARGNNILSDLDNKTRHLLEKDPANPNRDQSSYLSSDTLTAPSRSALKEAIAAHKKARLAPAKTLPPRPESAQSSFGETKASEPPAKSTGRTARAPLSSLSSAPMRPGAKPRRPELARPATADPYSSRKTTATDTVHIDSSPRPRRVANLGQAPSSTKSKPKKLDIPMTMAVDPVAPSASNENETQVTSKVRKRSSLSEQFAAIKRGIRARTSPKTTPKTSPETSPKLSPQTPPNELDDRDINALGELSISKTDHPDEIALGESSNNEPDRHDDHTPSEISIDKLDRHDDHIPSEISIDKLEGRDENTLSETPTAGPDRRDENTLSESPTPGPDRRDETALGELSINKPQRREENALSELSINKPQRREENALGELSINKLDRREENAPSKSPPSEPDSRVEKTIDSVEHTSQPHRRVEESEPFFARFKIRNRQSNKRRNISPHSEQLENAKEMVRVAGQRIRSRSFDLFAYRKLQDLIHYHGEKLFTRPVFDDLLDGLLVELRKEPSPDRKHNGDYADVKTQVVGTLRLLEKSCPNLFVIDYDAIDAIFHARRYFETNSWIVQELQQTALEWFRNCEPSGLEGMLDTLVQYVQRETRDEPGYRSILMALSLLTDLIGDANKKGAWFSNEILEQVGTIAARDILAEDTDIRKKSIELCVQLYVMSTNLYQDKGVSFWRLVKAPEGGTRQLIMYYIARQ</sequence>
<dbReference type="Gene3D" id="1.25.10.10">
    <property type="entry name" value="Leucine-rich Repeat Variant"/>
    <property type="match status" value="2"/>
</dbReference>